<proteinExistence type="predicted"/>
<protein>
    <submittedName>
        <fullName evidence="1">Uncharacterized protein</fullName>
    </submittedName>
</protein>
<name>A0A1N6ZHH9_9EURY</name>
<evidence type="ECO:0000313" key="1">
    <source>
        <dbReference type="EMBL" id="SIR26227.1"/>
    </source>
</evidence>
<dbReference type="Proteomes" id="UP000186914">
    <property type="component" value="Unassembled WGS sequence"/>
</dbReference>
<dbReference type="AlphaFoldDB" id="A0A1N6ZHH9"/>
<organism evidence="1 2">
    <name type="scientific">Haladaptatus litoreus</name>
    <dbReference type="NCBI Taxonomy" id="553468"/>
    <lineage>
        <taxon>Archaea</taxon>
        <taxon>Methanobacteriati</taxon>
        <taxon>Methanobacteriota</taxon>
        <taxon>Stenosarchaea group</taxon>
        <taxon>Halobacteria</taxon>
        <taxon>Halobacteriales</taxon>
        <taxon>Haladaptataceae</taxon>
        <taxon>Haladaptatus</taxon>
    </lineage>
</organism>
<evidence type="ECO:0000313" key="2">
    <source>
        <dbReference type="Proteomes" id="UP000186914"/>
    </source>
</evidence>
<accession>A0A1N6ZHH9</accession>
<gene>
    <name evidence="1" type="ORF">SAMN05421858_2032</name>
</gene>
<sequence length="33" mass="3565">MYPSLYHSSNAKTFTAAVVGIESEPVDSPETVH</sequence>
<dbReference type="EMBL" id="FTNO01000001">
    <property type="protein sequence ID" value="SIR26227.1"/>
    <property type="molecule type" value="Genomic_DNA"/>
</dbReference>
<reference evidence="2" key="1">
    <citation type="submission" date="2017-01" db="EMBL/GenBank/DDBJ databases">
        <authorList>
            <person name="Varghese N."/>
            <person name="Submissions S."/>
        </authorList>
    </citation>
    <scope>NUCLEOTIDE SEQUENCE [LARGE SCALE GENOMIC DNA]</scope>
    <source>
        <strain evidence="2">CGMCC 1.7737</strain>
    </source>
</reference>
<keyword evidence="2" id="KW-1185">Reference proteome</keyword>